<comment type="similarity">
    <text evidence="2">Belongs to the ZIP transporter (TC 2.A.5) family.</text>
</comment>
<accession>A0A227KS66</accession>
<gene>
    <name evidence="9" type="ORF">ADH67_03190</name>
</gene>
<dbReference type="Pfam" id="PF02535">
    <property type="entry name" value="Zip"/>
    <property type="match status" value="1"/>
</dbReference>
<dbReference type="InterPro" id="IPR003689">
    <property type="entry name" value="ZIP"/>
</dbReference>
<dbReference type="AlphaFoldDB" id="A0A227KS66"/>
<feature type="transmembrane region" description="Helical" evidence="8">
    <location>
        <begin position="158"/>
        <end position="181"/>
    </location>
</feature>
<reference evidence="10" key="1">
    <citation type="submission" date="2017-05" db="EMBL/GenBank/DDBJ databases">
        <title>Improved OligoMM genomes.</title>
        <authorList>
            <person name="Garzetti D."/>
        </authorList>
    </citation>
    <scope>NUCLEOTIDE SEQUENCE [LARGE SCALE GENOMIC DNA]</scope>
    <source>
        <strain evidence="10">YL45</strain>
    </source>
</reference>
<keyword evidence="3" id="KW-1003">Cell membrane</keyword>
<name>A0A227KS66_9BURK</name>
<feature type="transmembrane region" description="Helical" evidence="8">
    <location>
        <begin position="83"/>
        <end position="103"/>
    </location>
</feature>
<feature type="transmembrane region" description="Helical" evidence="8">
    <location>
        <begin position="16"/>
        <end position="37"/>
    </location>
</feature>
<proteinExistence type="inferred from homology"/>
<feature type="transmembrane region" description="Helical" evidence="8">
    <location>
        <begin position="187"/>
        <end position="211"/>
    </location>
</feature>
<evidence type="ECO:0000256" key="7">
    <source>
        <dbReference type="ARBA" id="ARBA00023136"/>
    </source>
</evidence>
<keyword evidence="4 8" id="KW-0812">Transmembrane</keyword>
<evidence type="ECO:0000313" key="9">
    <source>
        <dbReference type="EMBL" id="OXE51313.1"/>
    </source>
</evidence>
<feature type="transmembrane region" description="Helical" evidence="8">
    <location>
        <begin position="281"/>
        <end position="299"/>
    </location>
</feature>
<evidence type="ECO:0000256" key="8">
    <source>
        <dbReference type="SAM" id="Phobius"/>
    </source>
</evidence>
<dbReference type="EMBL" id="NHMP01000001">
    <property type="protein sequence ID" value="OXE51313.1"/>
    <property type="molecule type" value="Genomic_DNA"/>
</dbReference>
<keyword evidence="5" id="KW-0862">Zinc</keyword>
<dbReference type="PANTHER" id="PTHR11040">
    <property type="entry name" value="ZINC/IRON TRANSPORTER"/>
    <property type="match status" value="1"/>
</dbReference>
<feature type="transmembrane region" description="Helical" evidence="8">
    <location>
        <begin position="115"/>
        <end position="137"/>
    </location>
</feature>
<evidence type="ECO:0000256" key="4">
    <source>
        <dbReference type="ARBA" id="ARBA00022692"/>
    </source>
</evidence>
<keyword evidence="10" id="KW-1185">Reference proteome</keyword>
<keyword evidence="6 8" id="KW-1133">Transmembrane helix</keyword>
<evidence type="ECO:0000256" key="6">
    <source>
        <dbReference type="ARBA" id="ARBA00022989"/>
    </source>
</evidence>
<evidence type="ECO:0000256" key="5">
    <source>
        <dbReference type="ARBA" id="ARBA00022833"/>
    </source>
</evidence>
<evidence type="ECO:0000256" key="1">
    <source>
        <dbReference type="ARBA" id="ARBA00004651"/>
    </source>
</evidence>
<dbReference type="PANTHER" id="PTHR11040:SF211">
    <property type="entry name" value="ZINC TRANSPORTER ZIP11"/>
    <property type="match status" value="1"/>
</dbReference>
<comment type="subcellular location">
    <subcellularLocation>
        <location evidence="1">Cell membrane</location>
        <topology evidence="1">Multi-pass membrane protein</topology>
    </subcellularLocation>
</comment>
<dbReference type="Proteomes" id="UP000214610">
    <property type="component" value="Unassembled WGS sequence"/>
</dbReference>
<evidence type="ECO:0000256" key="2">
    <source>
        <dbReference type="ARBA" id="ARBA00006939"/>
    </source>
</evidence>
<feature type="transmembrane region" description="Helical" evidence="8">
    <location>
        <begin position="49"/>
        <end position="71"/>
    </location>
</feature>
<dbReference type="RefSeq" id="WP_066591588.1">
    <property type="nucleotide sequence ID" value="NZ_CAJTBZ010000022.1"/>
</dbReference>
<feature type="transmembrane region" description="Helical" evidence="8">
    <location>
        <begin position="223"/>
        <end position="241"/>
    </location>
</feature>
<sequence>MSQQLTVREYAQKHKIWAATIIFLTVLVMIFCLQGLYQMVFLHSKPVLYAFTAGMVGFLATSVGSLPGFFLNKLSLKTENVMLGTSAGMMLAAAIFSLLLPSIEASDKLFQNHTIAMLWVIFGMFLGVFMLLGIHAITPHEHLTTGKEGPEMNVNAGIWLFVLAIIIHNVPEGLALGISFAAEDTDIGIPFTAAIALQDMPEGLAVVLALCRTGISRLKAVSVGVLSGLMEPIGALLGVSLTSQLGYVYPLGLALSAGAMIFVVSHEVIPETHKSGQQLSATFGIMVGFCLLMLVEQMFD</sequence>
<feature type="transmembrane region" description="Helical" evidence="8">
    <location>
        <begin position="247"/>
        <end position="269"/>
    </location>
</feature>
<dbReference type="GeneID" id="78363517"/>
<evidence type="ECO:0000313" key="10">
    <source>
        <dbReference type="Proteomes" id="UP000214610"/>
    </source>
</evidence>
<organism evidence="9 10">
    <name type="scientific">Turicimonas muris</name>
    <dbReference type="NCBI Taxonomy" id="1796652"/>
    <lineage>
        <taxon>Bacteria</taxon>
        <taxon>Pseudomonadati</taxon>
        <taxon>Pseudomonadota</taxon>
        <taxon>Betaproteobacteria</taxon>
        <taxon>Burkholderiales</taxon>
        <taxon>Sutterellaceae</taxon>
        <taxon>Turicimonas</taxon>
    </lineage>
</organism>
<protein>
    <submittedName>
        <fullName evidence="9">ZIP family metal transporter</fullName>
    </submittedName>
</protein>
<dbReference type="GO" id="GO:0005385">
    <property type="term" value="F:zinc ion transmembrane transporter activity"/>
    <property type="evidence" value="ECO:0007669"/>
    <property type="project" value="TreeGrafter"/>
</dbReference>
<comment type="caution">
    <text evidence="9">The sequence shown here is derived from an EMBL/GenBank/DDBJ whole genome shotgun (WGS) entry which is preliminary data.</text>
</comment>
<keyword evidence="7 8" id="KW-0472">Membrane</keyword>
<evidence type="ECO:0000256" key="3">
    <source>
        <dbReference type="ARBA" id="ARBA00022475"/>
    </source>
</evidence>
<dbReference type="GO" id="GO:0005886">
    <property type="term" value="C:plasma membrane"/>
    <property type="evidence" value="ECO:0007669"/>
    <property type="project" value="UniProtKB-SubCell"/>
</dbReference>